<name>A0A2T2WG06_9FIRM</name>
<dbReference type="AlphaFoldDB" id="A0A2T2WG06"/>
<dbReference type="Proteomes" id="UP000241848">
    <property type="component" value="Unassembled WGS sequence"/>
</dbReference>
<dbReference type="SUPFAM" id="SSF55729">
    <property type="entry name" value="Acyl-CoA N-acyltransferases (Nat)"/>
    <property type="match status" value="1"/>
</dbReference>
<evidence type="ECO:0000313" key="2">
    <source>
        <dbReference type="EMBL" id="PSR21187.1"/>
    </source>
</evidence>
<evidence type="ECO:0000259" key="1">
    <source>
        <dbReference type="PROSITE" id="PS51186"/>
    </source>
</evidence>
<comment type="caution">
    <text evidence="2">The sequence shown here is derived from an EMBL/GenBank/DDBJ whole genome shotgun (WGS) entry which is preliminary data.</text>
</comment>
<dbReference type="Pfam" id="PF00583">
    <property type="entry name" value="Acetyltransf_1"/>
    <property type="match status" value="1"/>
</dbReference>
<dbReference type="PROSITE" id="PS51186">
    <property type="entry name" value="GNAT"/>
    <property type="match status" value="1"/>
</dbReference>
<dbReference type="CDD" id="cd04301">
    <property type="entry name" value="NAT_SF"/>
    <property type="match status" value="1"/>
</dbReference>
<accession>A0A2T2WG06</accession>
<protein>
    <recommendedName>
        <fullName evidence="1">N-acetyltransferase domain-containing protein</fullName>
    </recommendedName>
</protein>
<proteinExistence type="predicted"/>
<dbReference type="EMBL" id="PXYV01000040">
    <property type="protein sequence ID" value="PSR21187.1"/>
    <property type="molecule type" value="Genomic_DNA"/>
</dbReference>
<gene>
    <name evidence="2" type="ORF">C7B45_11915</name>
</gene>
<dbReference type="GO" id="GO:0016747">
    <property type="term" value="F:acyltransferase activity, transferring groups other than amino-acyl groups"/>
    <property type="evidence" value="ECO:0007669"/>
    <property type="project" value="InterPro"/>
</dbReference>
<reference evidence="2 3" key="1">
    <citation type="journal article" date="2014" name="BMC Genomics">
        <title>Comparison of environmental and isolate Sulfobacillus genomes reveals diverse carbon, sulfur, nitrogen, and hydrogen metabolisms.</title>
        <authorList>
            <person name="Justice N.B."/>
            <person name="Norman A."/>
            <person name="Brown C.T."/>
            <person name="Singh A."/>
            <person name="Thomas B.C."/>
            <person name="Banfield J.F."/>
        </authorList>
    </citation>
    <scope>NUCLEOTIDE SEQUENCE [LARGE SCALE GENOMIC DNA]</scope>
    <source>
        <strain evidence="2">AMDSBA3</strain>
    </source>
</reference>
<sequence>MDGMPSLLRPEDNREECLREEIIFMEHRQWTRYVDEMMGQLNADVTVPGLMWPLTIDGVKARRAAAPDPMANFVGLAHFTEDTVDAGIQQVLDAFAREGVPFSWVVGPTSQPPTLREHLEAHGFHAAEALRYAGMVLEPLNRVGDPSPGVTVEVVPTGGNSALYAFAARAFGPPMTPDLASIGFRIMEAWAPHETVVYLAHLPETAEPVGFGIAYFDPDGEVLWLGGAAVVPEYRGRGIYSALVAHRIRDARVRGYRGAIIHAMKSTSAPLCERMGFQTVCDLDVYMAPSATGEGER</sequence>
<feature type="domain" description="N-acetyltransferase" evidence="1">
    <location>
        <begin position="150"/>
        <end position="292"/>
    </location>
</feature>
<dbReference type="InterPro" id="IPR016181">
    <property type="entry name" value="Acyl_CoA_acyltransferase"/>
</dbReference>
<dbReference type="Gene3D" id="3.40.630.30">
    <property type="match status" value="1"/>
</dbReference>
<evidence type="ECO:0000313" key="3">
    <source>
        <dbReference type="Proteomes" id="UP000241848"/>
    </source>
</evidence>
<dbReference type="InterPro" id="IPR000182">
    <property type="entry name" value="GNAT_dom"/>
</dbReference>
<organism evidence="2 3">
    <name type="scientific">Sulfobacillus acidophilus</name>
    <dbReference type="NCBI Taxonomy" id="53633"/>
    <lineage>
        <taxon>Bacteria</taxon>
        <taxon>Bacillati</taxon>
        <taxon>Bacillota</taxon>
        <taxon>Clostridia</taxon>
        <taxon>Eubacteriales</taxon>
        <taxon>Clostridiales Family XVII. Incertae Sedis</taxon>
        <taxon>Sulfobacillus</taxon>
    </lineage>
</organism>